<dbReference type="Proteomes" id="UP001273505">
    <property type="component" value="Unassembled WGS sequence"/>
</dbReference>
<dbReference type="InterPro" id="IPR010319">
    <property type="entry name" value="Transglutaminase-like_Cys_pept"/>
</dbReference>
<dbReference type="Pfam" id="PF06035">
    <property type="entry name" value="Peptidase_C93"/>
    <property type="match status" value="1"/>
</dbReference>
<dbReference type="PANTHER" id="PTHR39327">
    <property type="match status" value="1"/>
</dbReference>
<organism evidence="1 2">
    <name type="scientific">Gilvimarinus gilvus</name>
    <dbReference type="NCBI Taxonomy" id="3058038"/>
    <lineage>
        <taxon>Bacteria</taxon>
        <taxon>Pseudomonadati</taxon>
        <taxon>Pseudomonadota</taxon>
        <taxon>Gammaproteobacteria</taxon>
        <taxon>Cellvibrionales</taxon>
        <taxon>Cellvibrionaceae</taxon>
        <taxon>Gilvimarinus</taxon>
    </lineage>
</organism>
<dbReference type="SUPFAM" id="SSF54001">
    <property type="entry name" value="Cysteine proteinases"/>
    <property type="match status" value="1"/>
</dbReference>
<reference evidence="1 2" key="1">
    <citation type="submission" date="2023-11" db="EMBL/GenBank/DDBJ databases">
        <title>Gilvimarinus fulvus sp. nov., isolated from the surface of Kelp.</title>
        <authorList>
            <person name="Sun Y.Y."/>
            <person name="Gong Y."/>
            <person name="Du Z.J."/>
        </authorList>
    </citation>
    <scope>NUCLEOTIDE SEQUENCE [LARGE SCALE GENOMIC DNA]</scope>
    <source>
        <strain evidence="1 2">SDUM040013</strain>
    </source>
</reference>
<dbReference type="EMBL" id="JAXAFO010000002">
    <property type="protein sequence ID" value="MDX6848190.1"/>
    <property type="molecule type" value="Genomic_DNA"/>
</dbReference>
<accession>A0ABU4RTH7</accession>
<dbReference type="InterPro" id="IPR038765">
    <property type="entry name" value="Papain-like_cys_pep_sf"/>
</dbReference>
<dbReference type="PANTHER" id="PTHR39327:SF1">
    <property type="entry name" value="BLR5470 PROTEIN"/>
    <property type="match status" value="1"/>
</dbReference>
<evidence type="ECO:0000313" key="2">
    <source>
        <dbReference type="Proteomes" id="UP001273505"/>
    </source>
</evidence>
<name>A0ABU4RTH7_9GAMM</name>
<dbReference type="RefSeq" id="WP_302723107.1">
    <property type="nucleotide sequence ID" value="NZ_JAULRU010000583.1"/>
</dbReference>
<gene>
    <name evidence="1" type="ORF">SCD92_02390</name>
</gene>
<evidence type="ECO:0000313" key="1">
    <source>
        <dbReference type="EMBL" id="MDX6848190.1"/>
    </source>
</evidence>
<proteinExistence type="predicted"/>
<keyword evidence="2" id="KW-1185">Reference proteome</keyword>
<protein>
    <submittedName>
        <fullName evidence="1">Transglutaminase-like cysteine peptidase</fullName>
    </submittedName>
</protein>
<dbReference type="Gene3D" id="3.10.620.30">
    <property type="match status" value="1"/>
</dbReference>
<sequence length="242" mass="27180">MNRQPNSLLNTNLTGVSWPLGTGSTFKVLSRNLSVTISAAFFLLATTVVALQADRLEQTMKSRYGEDGLAYLRAWTNLLLKTDITTTEKLTVVNDFFNRGLTYTDDRLLWKAKDYWATPLQTMGMRGGDCEDYSIAKYFSLLEMGIPANDLRLIYVKATTGGILQAHMVLGYFPNPDAIPLILDNLNPKILPANERADLTPVFSFNSEGLWLGGQKSNTDPTARLSRWRDVLQRMQEEGFNQ</sequence>
<comment type="caution">
    <text evidence="1">The sequence shown here is derived from an EMBL/GenBank/DDBJ whole genome shotgun (WGS) entry which is preliminary data.</text>
</comment>